<keyword evidence="8" id="KW-1185">Reference proteome</keyword>
<proteinExistence type="inferred from homology"/>
<dbReference type="GO" id="GO:0008113">
    <property type="term" value="F:peptide-methionine (S)-S-oxide reductase activity"/>
    <property type="evidence" value="ECO:0007669"/>
    <property type="project" value="UniProtKB-UniRule"/>
</dbReference>
<evidence type="ECO:0000256" key="1">
    <source>
        <dbReference type="ARBA" id="ARBA00023002"/>
    </source>
</evidence>
<dbReference type="InterPro" id="IPR002569">
    <property type="entry name" value="Met_Sox_Rdtase_MsrA_dom"/>
</dbReference>
<organism evidence="7 8">
    <name type="scientific">Mucilaginibacter celer</name>
    <dbReference type="NCBI Taxonomy" id="2305508"/>
    <lineage>
        <taxon>Bacteria</taxon>
        <taxon>Pseudomonadati</taxon>
        <taxon>Bacteroidota</taxon>
        <taxon>Sphingobacteriia</taxon>
        <taxon>Sphingobacteriales</taxon>
        <taxon>Sphingobacteriaceae</taxon>
        <taxon>Mucilaginibacter</taxon>
    </lineage>
</organism>
<keyword evidence="5" id="KW-0732">Signal</keyword>
<comment type="catalytic activity">
    <reaction evidence="2 4">
        <text>L-methionyl-[protein] + [thioredoxin]-disulfide + H2O = L-methionyl-(S)-S-oxide-[protein] + [thioredoxin]-dithiol</text>
        <dbReference type="Rhea" id="RHEA:14217"/>
        <dbReference type="Rhea" id="RHEA-COMP:10698"/>
        <dbReference type="Rhea" id="RHEA-COMP:10700"/>
        <dbReference type="Rhea" id="RHEA-COMP:12313"/>
        <dbReference type="Rhea" id="RHEA-COMP:12315"/>
        <dbReference type="ChEBI" id="CHEBI:15377"/>
        <dbReference type="ChEBI" id="CHEBI:16044"/>
        <dbReference type="ChEBI" id="CHEBI:29950"/>
        <dbReference type="ChEBI" id="CHEBI:44120"/>
        <dbReference type="ChEBI" id="CHEBI:50058"/>
        <dbReference type="EC" id="1.8.4.11"/>
    </reaction>
</comment>
<comment type="catalytic activity">
    <reaction evidence="3 4">
        <text>[thioredoxin]-disulfide + L-methionine + H2O = L-methionine (S)-S-oxide + [thioredoxin]-dithiol</text>
        <dbReference type="Rhea" id="RHEA:19993"/>
        <dbReference type="Rhea" id="RHEA-COMP:10698"/>
        <dbReference type="Rhea" id="RHEA-COMP:10700"/>
        <dbReference type="ChEBI" id="CHEBI:15377"/>
        <dbReference type="ChEBI" id="CHEBI:29950"/>
        <dbReference type="ChEBI" id="CHEBI:50058"/>
        <dbReference type="ChEBI" id="CHEBI:57844"/>
        <dbReference type="ChEBI" id="CHEBI:58772"/>
        <dbReference type="EC" id="1.8.4.11"/>
    </reaction>
</comment>
<dbReference type="EMBL" id="CP032869">
    <property type="protein sequence ID" value="AYL98847.1"/>
    <property type="molecule type" value="Genomic_DNA"/>
</dbReference>
<dbReference type="AlphaFoldDB" id="A0A494VTB5"/>
<protein>
    <recommendedName>
        <fullName evidence="4">Peptide methionine sulfoxide reductase MsrA</fullName>
        <shortName evidence="4">Protein-methionine-S-oxide reductase</shortName>
        <ecNumber evidence="4">1.8.4.11</ecNumber>
    </recommendedName>
    <alternativeName>
        <fullName evidence="4">Peptide-methionine (S)-S-oxide reductase</fullName>
        <shortName evidence="4">Peptide Met(O) reductase</shortName>
    </alternativeName>
</protein>
<gene>
    <name evidence="4 7" type="primary">msrA</name>
    <name evidence="7" type="ORF">HYN43_027825</name>
</gene>
<dbReference type="RefSeq" id="WP_119407113.1">
    <property type="nucleotide sequence ID" value="NZ_CP032869.1"/>
</dbReference>
<dbReference type="InterPro" id="IPR036509">
    <property type="entry name" value="Met_Sox_Rdtase_MsrA_sf"/>
</dbReference>
<evidence type="ECO:0000259" key="6">
    <source>
        <dbReference type="Pfam" id="PF01625"/>
    </source>
</evidence>
<comment type="similarity">
    <text evidence="4">Belongs to the MsrA Met sulfoxide reductase family.</text>
</comment>
<dbReference type="OrthoDB" id="4174719at2"/>
<dbReference type="PROSITE" id="PS51257">
    <property type="entry name" value="PROKAR_LIPOPROTEIN"/>
    <property type="match status" value="1"/>
</dbReference>
<dbReference type="HAMAP" id="MF_01401">
    <property type="entry name" value="MsrA"/>
    <property type="match status" value="1"/>
</dbReference>
<dbReference type="Gene3D" id="3.30.1060.10">
    <property type="entry name" value="Peptide methionine sulphoxide reductase MsrA"/>
    <property type="match status" value="1"/>
</dbReference>
<accession>A0A494VTB5</accession>
<feature type="signal peptide" evidence="5">
    <location>
        <begin position="1"/>
        <end position="23"/>
    </location>
</feature>
<dbReference type="EC" id="1.8.4.11" evidence="4"/>
<evidence type="ECO:0000256" key="2">
    <source>
        <dbReference type="ARBA" id="ARBA00047806"/>
    </source>
</evidence>
<dbReference type="GO" id="GO:0033744">
    <property type="term" value="F:L-methionine:thioredoxin-disulfide S-oxidoreductase activity"/>
    <property type="evidence" value="ECO:0007669"/>
    <property type="project" value="RHEA"/>
</dbReference>
<feature type="active site" evidence="4">
    <location>
        <position position="52"/>
    </location>
</feature>
<evidence type="ECO:0000256" key="5">
    <source>
        <dbReference type="SAM" id="SignalP"/>
    </source>
</evidence>
<dbReference type="Proteomes" id="UP000270046">
    <property type="component" value="Chromosome"/>
</dbReference>
<dbReference type="SUPFAM" id="SSF55068">
    <property type="entry name" value="Peptide methionine sulfoxide reductase"/>
    <property type="match status" value="1"/>
</dbReference>
<evidence type="ECO:0000256" key="3">
    <source>
        <dbReference type="ARBA" id="ARBA00048782"/>
    </source>
</evidence>
<comment type="function">
    <text evidence="4">Has an important function as a repair enzyme for proteins that have been inactivated by oxidation. Catalyzes the reversible oxidation-reduction of methionine sulfoxide in proteins to methionine.</text>
</comment>
<feature type="domain" description="Peptide methionine sulphoxide reductase MsrA" evidence="6">
    <location>
        <begin position="46"/>
        <end position="196"/>
    </location>
</feature>
<dbReference type="KEGG" id="muh:HYN43_027825"/>
<evidence type="ECO:0000313" key="7">
    <source>
        <dbReference type="EMBL" id="AYL98847.1"/>
    </source>
</evidence>
<evidence type="ECO:0000256" key="4">
    <source>
        <dbReference type="HAMAP-Rule" id="MF_01401"/>
    </source>
</evidence>
<dbReference type="PANTHER" id="PTHR43774:SF1">
    <property type="entry name" value="PEPTIDE METHIONINE SULFOXIDE REDUCTASE MSRA 2"/>
    <property type="match status" value="1"/>
</dbReference>
<dbReference type="NCBIfam" id="TIGR00401">
    <property type="entry name" value="msrA"/>
    <property type="match status" value="1"/>
</dbReference>
<evidence type="ECO:0000313" key="8">
    <source>
        <dbReference type="Proteomes" id="UP000270046"/>
    </source>
</evidence>
<dbReference type="Pfam" id="PF01625">
    <property type="entry name" value="PMSR"/>
    <property type="match status" value="1"/>
</dbReference>
<name>A0A494VTB5_9SPHI</name>
<dbReference type="PANTHER" id="PTHR43774">
    <property type="entry name" value="PEPTIDE METHIONINE SULFOXIDE REDUCTASE"/>
    <property type="match status" value="1"/>
</dbReference>
<sequence length="226" mass="24677">MLLTKKLNVCLLGLLVLFGCADAQTQGGGGAGFAPLPKPAANEKVATFAGGCFWALSEGLSELKGVTRVVSGYAGGTTKNPTYEDVCGKETGHAESVQVYYDPSVISYATLAEAFFYAHDPTTVDRQGPDVGDDYRSAAFYRTPEEKKTLESVIAKVNATHHYSNPIVTQVVPYKVLYPAESYHQGYYRSHPGSLYIQQVSVPKVLKLRKAMYNQLKPEFQHKDPS</sequence>
<reference evidence="7 8" key="1">
    <citation type="submission" date="2018-10" db="EMBL/GenBank/DDBJ databases">
        <title>Genome sequencing of Mucilaginibacter sp. HYN0043.</title>
        <authorList>
            <person name="Kim M."/>
            <person name="Yi H."/>
        </authorList>
    </citation>
    <scope>NUCLEOTIDE SEQUENCE [LARGE SCALE GENOMIC DNA]</scope>
    <source>
        <strain evidence="7 8">HYN0043</strain>
    </source>
</reference>
<feature type="chain" id="PRO_5019823746" description="Peptide methionine sulfoxide reductase MsrA" evidence="5">
    <location>
        <begin position="24"/>
        <end position="226"/>
    </location>
</feature>
<keyword evidence="1 4" id="KW-0560">Oxidoreductase</keyword>